<dbReference type="AlphaFoldDB" id="A0AAU9F076"/>
<feature type="compositionally biased region" description="Low complexity" evidence="1">
    <location>
        <begin position="46"/>
        <end position="81"/>
    </location>
</feature>
<feature type="region of interest" description="Disordered" evidence="1">
    <location>
        <begin position="206"/>
        <end position="228"/>
    </location>
</feature>
<gene>
    <name evidence="3" type="ORF">DMAD_08279</name>
</gene>
<dbReference type="Proteomes" id="UP001500889">
    <property type="component" value="Chromosome O"/>
</dbReference>
<organism evidence="3 4">
    <name type="scientific">Drosophila madeirensis</name>
    <name type="common">Fruit fly</name>
    <dbReference type="NCBI Taxonomy" id="30013"/>
    <lineage>
        <taxon>Eukaryota</taxon>
        <taxon>Metazoa</taxon>
        <taxon>Ecdysozoa</taxon>
        <taxon>Arthropoda</taxon>
        <taxon>Hexapoda</taxon>
        <taxon>Insecta</taxon>
        <taxon>Pterygota</taxon>
        <taxon>Neoptera</taxon>
        <taxon>Endopterygota</taxon>
        <taxon>Diptera</taxon>
        <taxon>Brachycera</taxon>
        <taxon>Muscomorpha</taxon>
        <taxon>Ephydroidea</taxon>
        <taxon>Drosophilidae</taxon>
        <taxon>Drosophila</taxon>
        <taxon>Sophophora</taxon>
    </lineage>
</organism>
<dbReference type="EMBL" id="AP029263">
    <property type="protein sequence ID" value="BFF89541.1"/>
    <property type="molecule type" value="Genomic_DNA"/>
</dbReference>
<feature type="chain" id="PRO_5043806976" evidence="2">
    <location>
        <begin position="20"/>
        <end position="228"/>
    </location>
</feature>
<reference evidence="3 4" key="1">
    <citation type="submission" date="2024-02" db="EMBL/GenBank/DDBJ databases">
        <title>A chromosome-level genome assembly of Drosophila madeirensis, a fruit fly species endemic to Madeira island.</title>
        <authorList>
            <person name="Tomihara K."/>
            <person name="Llopart A."/>
            <person name="Yamamoto D."/>
        </authorList>
    </citation>
    <scope>NUCLEOTIDE SEQUENCE [LARGE SCALE GENOMIC DNA]</scope>
    <source>
        <strain evidence="3 4">RF1</strain>
    </source>
</reference>
<name>A0AAU9F076_DROMD</name>
<evidence type="ECO:0000256" key="2">
    <source>
        <dbReference type="SAM" id="SignalP"/>
    </source>
</evidence>
<evidence type="ECO:0000256" key="1">
    <source>
        <dbReference type="SAM" id="MobiDB-lite"/>
    </source>
</evidence>
<feature type="signal peptide" evidence="2">
    <location>
        <begin position="1"/>
        <end position="19"/>
    </location>
</feature>
<keyword evidence="2" id="KW-0732">Signal</keyword>
<evidence type="ECO:0000313" key="4">
    <source>
        <dbReference type="Proteomes" id="UP001500889"/>
    </source>
</evidence>
<accession>A0AAU9F076</accession>
<keyword evidence="4" id="KW-1185">Reference proteome</keyword>
<proteinExistence type="predicted"/>
<protein>
    <submittedName>
        <fullName evidence="3">GATA zinc finger domain-containing protein 17</fullName>
    </submittedName>
</protein>
<sequence length="228" mass="24618">MCLKYLLIASAVLIGVCHGDVSEIRDQKVDLLVPFNDLLPPLLDETTSSTTSTTATTTPTTTSTTTSTTTTVAPRTAATITKPTKKSYYQKPAQLNKEDKSKTSSGKQPIQLLSLDLLPPFEDEAKPEESKPQEVAKVVAVSEPKPVAKLAVPPQAVQTPQPVAKVAPPQAVLKPQYARIASPAIHPTRAPIGASYTSRFSNYFLTSTPRPRRGPLPTLTPFPRHIKK</sequence>
<evidence type="ECO:0000313" key="3">
    <source>
        <dbReference type="EMBL" id="BFF89541.1"/>
    </source>
</evidence>
<feature type="region of interest" description="Disordered" evidence="1">
    <location>
        <begin position="42"/>
        <end position="109"/>
    </location>
</feature>